<dbReference type="PANTHER" id="PTHR22572">
    <property type="entry name" value="SUGAR-1-PHOSPHATE GUANYL TRANSFERASE"/>
    <property type="match status" value="1"/>
</dbReference>
<dbReference type="InterPro" id="IPR036412">
    <property type="entry name" value="HAD-like_sf"/>
</dbReference>
<protein>
    <recommendedName>
        <fullName evidence="7">D,D-heptose 1,7-bisphosphate phosphatase</fullName>
    </recommendedName>
</protein>
<evidence type="ECO:0000256" key="2">
    <source>
        <dbReference type="ARBA" id="ARBA00005628"/>
    </source>
</evidence>
<dbReference type="InterPro" id="IPR004446">
    <property type="entry name" value="Heptose_bisP_phosphatase"/>
</dbReference>
<gene>
    <name evidence="9" type="primary">gmhB</name>
    <name evidence="9" type="ORF">HMPREF0645_1704</name>
</gene>
<evidence type="ECO:0000313" key="10">
    <source>
        <dbReference type="Proteomes" id="UP000003160"/>
    </source>
</evidence>
<dbReference type="InterPro" id="IPR006549">
    <property type="entry name" value="HAD-SF_hydro_IIIA"/>
</dbReference>
<dbReference type="HOGENOM" id="CLU_028110_0_0_10"/>
<dbReference type="AlphaFoldDB" id="D1PXL9"/>
<dbReference type="RefSeq" id="WP_007173807.1">
    <property type="nucleotide sequence ID" value="NZ_GG704781.1"/>
</dbReference>
<sequence length="416" mass="46791">MKVVIIAGGQGTRIASLNSEIPKAMIPVCGKPVIEHQVEMAKRYGFTEFIFLIGYLGEQVESYFGNGSHWDVHIDYYHETTPLGTAGAIAEVRDKLSDDFFVFYGDTVMDVDMRRMETFHKEHRADATLFVHPNDHPYDSDIVILDKDHRVMSIATKPHADDFVSHNIVNAALFIFSKNIVDCIEKGTKTHIEKNVLPECIKRGMKLYGYLSSEYVKDMGTPERYEAACKAWACGQVASMNFSNQRKAIFLDRDGVINEDTGLVYKPSHLVLIDGVEEALKYIHQKGYLAVVVTNQSVIARNLCTIDELYAINARMETLLGKKNAFIDALYFCPHHPHRGYPEERKEYKIVCDCRKPAPGMLLKAAKELNINLSESVMIGDNASDVQAGINAKVKQSFLIPKNQPGALLELLKKEI</sequence>
<dbReference type="OrthoDB" id="9803871at2"/>
<evidence type="ECO:0000256" key="7">
    <source>
        <dbReference type="ARBA" id="ARBA00031828"/>
    </source>
</evidence>
<keyword evidence="5" id="KW-0378">Hydrolase</keyword>
<keyword evidence="9" id="KW-0808">Transferase</keyword>
<dbReference type="CDD" id="cd04181">
    <property type="entry name" value="NTP_transferase"/>
    <property type="match status" value="1"/>
</dbReference>
<dbReference type="NCBIfam" id="TIGR01662">
    <property type="entry name" value="HAD-SF-IIIA"/>
    <property type="match status" value="1"/>
</dbReference>
<dbReference type="InterPro" id="IPR050486">
    <property type="entry name" value="Mannose-1P_guanyltransferase"/>
</dbReference>
<evidence type="ECO:0000256" key="1">
    <source>
        <dbReference type="ARBA" id="ARBA00004496"/>
    </source>
</evidence>
<dbReference type="Gene3D" id="3.40.50.1000">
    <property type="entry name" value="HAD superfamily/HAD-like"/>
    <property type="match status" value="1"/>
</dbReference>
<dbReference type="GO" id="GO:0005975">
    <property type="term" value="P:carbohydrate metabolic process"/>
    <property type="evidence" value="ECO:0007669"/>
    <property type="project" value="InterPro"/>
</dbReference>
<dbReference type="InterPro" id="IPR005835">
    <property type="entry name" value="NTP_transferase_dom"/>
</dbReference>
<accession>D1PXL9</accession>
<dbReference type="eggNOG" id="COG1208">
    <property type="taxonomic scope" value="Bacteria"/>
</dbReference>
<dbReference type="InterPro" id="IPR029044">
    <property type="entry name" value="Nucleotide-diphossugar_trans"/>
</dbReference>
<proteinExistence type="inferred from homology"/>
<dbReference type="CDD" id="cd07503">
    <property type="entry name" value="HAD_HisB-N"/>
    <property type="match status" value="1"/>
</dbReference>
<dbReference type="Pfam" id="PF00483">
    <property type="entry name" value="NTP_transferase"/>
    <property type="match status" value="1"/>
</dbReference>
<name>D1PXL9_9BACT</name>
<keyword evidence="6" id="KW-0119">Carbohydrate metabolism</keyword>
<comment type="similarity">
    <text evidence="2">Belongs to the GmhB family.</text>
</comment>
<reference evidence="9 10" key="1">
    <citation type="submission" date="2009-10" db="EMBL/GenBank/DDBJ databases">
        <authorList>
            <person name="Qin X."/>
            <person name="Bachman B."/>
            <person name="Battles P."/>
            <person name="Bell A."/>
            <person name="Bess C."/>
            <person name="Bickham C."/>
            <person name="Chaboub L."/>
            <person name="Chen D."/>
            <person name="Coyle M."/>
            <person name="Deiros D.R."/>
            <person name="Dinh H."/>
            <person name="Forbes L."/>
            <person name="Fowler G."/>
            <person name="Francisco L."/>
            <person name="Fu Q."/>
            <person name="Gubbala S."/>
            <person name="Hale W."/>
            <person name="Han Y."/>
            <person name="Hemphill L."/>
            <person name="Highlander S.K."/>
            <person name="Hirani K."/>
            <person name="Hogues M."/>
            <person name="Jackson L."/>
            <person name="Jakkamsetti A."/>
            <person name="Javaid M."/>
            <person name="Jiang H."/>
            <person name="Korchina V."/>
            <person name="Kovar C."/>
            <person name="Lara F."/>
            <person name="Lee S."/>
            <person name="Mata R."/>
            <person name="Mathew T."/>
            <person name="Moen C."/>
            <person name="Morales K."/>
            <person name="Munidasa M."/>
            <person name="Nazareth L."/>
            <person name="Ngo R."/>
            <person name="Nguyen L."/>
            <person name="Okwuonu G."/>
            <person name="Ongeri F."/>
            <person name="Patil S."/>
            <person name="Petrosino J."/>
            <person name="Pham C."/>
            <person name="Pham P."/>
            <person name="Pu L.-L."/>
            <person name="Puazo M."/>
            <person name="Raj R."/>
            <person name="Reid J."/>
            <person name="Rouhana J."/>
            <person name="Saada N."/>
            <person name="Shang Y."/>
            <person name="Simmons D."/>
            <person name="Thornton R."/>
            <person name="Warren J."/>
            <person name="Weissenberger G."/>
            <person name="Zhang J."/>
            <person name="Zhang L."/>
            <person name="Zhou C."/>
            <person name="Zhu D."/>
            <person name="Muzny D."/>
            <person name="Worley K."/>
            <person name="Gibbs R."/>
        </authorList>
    </citation>
    <scope>NUCLEOTIDE SEQUENCE [LARGE SCALE GENOMIC DNA]</scope>
    <source>
        <strain evidence="9 10">DSM 17361</strain>
    </source>
</reference>
<organism evidence="9 10">
    <name type="scientific">Hallella bergensis DSM 17361</name>
    <dbReference type="NCBI Taxonomy" id="585502"/>
    <lineage>
        <taxon>Bacteria</taxon>
        <taxon>Pseudomonadati</taxon>
        <taxon>Bacteroidota</taxon>
        <taxon>Bacteroidia</taxon>
        <taxon>Bacteroidales</taxon>
        <taxon>Prevotellaceae</taxon>
        <taxon>Hallella</taxon>
    </lineage>
</organism>
<keyword evidence="3" id="KW-0963">Cytoplasm</keyword>
<dbReference type="GO" id="GO:0046872">
    <property type="term" value="F:metal ion binding"/>
    <property type="evidence" value="ECO:0007669"/>
    <property type="project" value="UniProtKB-KW"/>
</dbReference>
<evidence type="ECO:0000256" key="3">
    <source>
        <dbReference type="ARBA" id="ARBA00022490"/>
    </source>
</evidence>
<dbReference type="NCBIfam" id="TIGR00213">
    <property type="entry name" value="GmhB_yaeD"/>
    <property type="match status" value="1"/>
</dbReference>
<feature type="domain" description="Nucleotidyl transferase" evidence="8">
    <location>
        <begin position="2"/>
        <end position="229"/>
    </location>
</feature>
<comment type="caution">
    <text evidence="9">The sequence shown here is derived from an EMBL/GenBank/DDBJ whole genome shotgun (WGS) entry which is preliminary data.</text>
</comment>
<keyword evidence="9" id="KW-0548">Nucleotidyltransferase</keyword>
<dbReference type="Pfam" id="PF00702">
    <property type="entry name" value="Hydrolase"/>
    <property type="match status" value="1"/>
</dbReference>
<dbReference type="GO" id="GO:0016791">
    <property type="term" value="F:phosphatase activity"/>
    <property type="evidence" value="ECO:0007669"/>
    <property type="project" value="InterPro"/>
</dbReference>
<dbReference type="eggNOG" id="COG0241">
    <property type="taxonomic scope" value="Bacteria"/>
</dbReference>
<evidence type="ECO:0000313" key="9">
    <source>
        <dbReference type="EMBL" id="EFA43843.1"/>
    </source>
</evidence>
<dbReference type="SUPFAM" id="SSF56784">
    <property type="entry name" value="HAD-like"/>
    <property type="match status" value="1"/>
</dbReference>
<dbReference type="GO" id="GO:0016779">
    <property type="term" value="F:nucleotidyltransferase activity"/>
    <property type="evidence" value="ECO:0007669"/>
    <property type="project" value="UniProtKB-KW"/>
</dbReference>
<evidence type="ECO:0000256" key="4">
    <source>
        <dbReference type="ARBA" id="ARBA00022723"/>
    </source>
</evidence>
<evidence type="ECO:0000259" key="8">
    <source>
        <dbReference type="Pfam" id="PF00483"/>
    </source>
</evidence>
<dbReference type="GO" id="GO:0005737">
    <property type="term" value="C:cytoplasm"/>
    <property type="evidence" value="ECO:0007669"/>
    <property type="project" value="UniProtKB-SubCell"/>
</dbReference>
<dbReference type="Proteomes" id="UP000003160">
    <property type="component" value="Unassembled WGS sequence"/>
</dbReference>
<comment type="subcellular location">
    <subcellularLocation>
        <location evidence="1">Cytoplasm</location>
    </subcellularLocation>
</comment>
<dbReference type="Gene3D" id="3.90.550.10">
    <property type="entry name" value="Spore Coat Polysaccharide Biosynthesis Protein SpsA, Chain A"/>
    <property type="match status" value="1"/>
</dbReference>
<dbReference type="InterPro" id="IPR023214">
    <property type="entry name" value="HAD_sf"/>
</dbReference>
<dbReference type="InterPro" id="IPR006543">
    <property type="entry name" value="Histidinol-phos"/>
</dbReference>
<evidence type="ECO:0000256" key="5">
    <source>
        <dbReference type="ARBA" id="ARBA00022801"/>
    </source>
</evidence>
<keyword evidence="4" id="KW-0479">Metal-binding</keyword>
<dbReference type="EMBL" id="ACKS01000071">
    <property type="protein sequence ID" value="EFA43843.1"/>
    <property type="molecule type" value="Genomic_DNA"/>
</dbReference>
<dbReference type="SUPFAM" id="SSF53448">
    <property type="entry name" value="Nucleotide-diphospho-sugar transferases"/>
    <property type="match status" value="1"/>
</dbReference>
<keyword evidence="10" id="KW-1185">Reference proteome</keyword>
<dbReference type="NCBIfam" id="TIGR01656">
    <property type="entry name" value="Histidinol-ppas"/>
    <property type="match status" value="1"/>
</dbReference>
<evidence type="ECO:0000256" key="6">
    <source>
        <dbReference type="ARBA" id="ARBA00023277"/>
    </source>
</evidence>